<evidence type="ECO:0000313" key="2">
    <source>
        <dbReference type="Proteomes" id="UP001500604"/>
    </source>
</evidence>
<name>A0ABP8V6F6_9GAMM</name>
<keyword evidence="2" id="KW-1185">Reference proteome</keyword>
<reference evidence="2" key="1">
    <citation type="journal article" date="2019" name="Int. J. Syst. Evol. Microbiol.">
        <title>The Global Catalogue of Microorganisms (GCM) 10K type strain sequencing project: providing services to taxonomists for standard genome sequencing and annotation.</title>
        <authorList>
            <consortium name="The Broad Institute Genomics Platform"/>
            <consortium name="The Broad Institute Genome Sequencing Center for Infectious Disease"/>
            <person name="Wu L."/>
            <person name="Ma J."/>
        </authorList>
    </citation>
    <scope>NUCLEOTIDE SEQUENCE [LARGE SCALE GENOMIC DNA]</scope>
    <source>
        <strain evidence="2">JCM 17805</strain>
    </source>
</reference>
<accession>A0ABP8V6F6</accession>
<proteinExistence type="predicted"/>
<dbReference type="EMBL" id="BAABFL010000458">
    <property type="protein sequence ID" value="GAA4651615.1"/>
    <property type="molecule type" value="Genomic_DNA"/>
</dbReference>
<protein>
    <submittedName>
        <fullName evidence="1">Uncharacterized protein</fullName>
    </submittedName>
</protein>
<sequence>MDMPAYLIKPLQRDNPAWEQWQLNVTGFLAQGGYVVIAEDPETARHQAIIDFSHIPLTDASLDDRQHPFLDPDLAEVVEITGHSDR</sequence>
<comment type="caution">
    <text evidence="1">The sequence shown here is derived from an EMBL/GenBank/DDBJ whole genome shotgun (WGS) entry which is preliminary data.</text>
</comment>
<gene>
    <name evidence="1" type="ORF">GCM10023116_38990</name>
</gene>
<dbReference type="Proteomes" id="UP001500604">
    <property type="component" value="Unassembled WGS sequence"/>
</dbReference>
<evidence type="ECO:0000313" key="1">
    <source>
        <dbReference type="EMBL" id="GAA4651615.1"/>
    </source>
</evidence>
<organism evidence="1 2">
    <name type="scientific">Kistimonas scapharcae</name>
    <dbReference type="NCBI Taxonomy" id="1036133"/>
    <lineage>
        <taxon>Bacteria</taxon>
        <taxon>Pseudomonadati</taxon>
        <taxon>Pseudomonadota</taxon>
        <taxon>Gammaproteobacteria</taxon>
        <taxon>Oceanospirillales</taxon>
        <taxon>Endozoicomonadaceae</taxon>
        <taxon>Kistimonas</taxon>
    </lineage>
</organism>